<name>A0AC34G4M3_9BILA</name>
<evidence type="ECO:0000313" key="2">
    <source>
        <dbReference type="WBParaSite" id="ES5_v2.g24416.t1"/>
    </source>
</evidence>
<dbReference type="WBParaSite" id="ES5_v2.g24416.t1">
    <property type="protein sequence ID" value="ES5_v2.g24416.t1"/>
    <property type="gene ID" value="ES5_v2.g24416"/>
</dbReference>
<accession>A0AC34G4M3</accession>
<organism evidence="1 2">
    <name type="scientific">Panagrolaimus sp. ES5</name>
    <dbReference type="NCBI Taxonomy" id="591445"/>
    <lineage>
        <taxon>Eukaryota</taxon>
        <taxon>Metazoa</taxon>
        <taxon>Ecdysozoa</taxon>
        <taxon>Nematoda</taxon>
        <taxon>Chromadorea</taxon>
        <taxon>Rhabditida</taxon>
        <taxon>Tylenchina</taxon>
        <taxon>Panagrolaimomorpha</taxon>
        <taxon>Panagrolaimoidea</taxon>
        <taxon>Panagrolaimidae</taxon>
        <taxon>Panagrolaimus</taxon>
    </lineage>
</organism>
<reference evidence="2" key="1">
    <citation type="submission" date="2022-11" db="UniProtKB">
        <authorList>
            <consortium name="WormBaseParasite"/>
        </authorList>
    </citation>
    <scope>IDENTIFICATION</scope>
</reference>
<evidence type="ECO:0000313" key="1">
    <source>
        <dbReference type="Proteomes" id="UP000887579"/>
    </source>
</evidence>
<proteinExistence type="predicted"/>
<protein>
    <submittedName>
        <fullName evidence="2">Uncharacterized protein</fullName>
    </submittedName>
</protein>
<dbReference type="Proteomes" id="UP000887579">
    <property type="component" value="Unplaced"/>
</dbReference>
<sequence length="286" mass="32305">MKGIFLIFCYFYLLFSTVIYAGVINRDENDPFSGIKNLVTESIHKIDSIEKAKEDSSILREKLIVLKKRAVGNNAIDKSNPIKYGVAKTVDKIVHSKEEANALAAIYHFKASEMVSKSFYGSFYQDLTLSSAIDETILSSAEEFGVYNEDDFAKIDEYIEKNFVKKNIFGAQNVISNEKDLRTTEDAKKAAIYLRHFIYVMEKRANGDFSKTFFENSGGVWNAFVRHILAAVFDPSINTKEMANLIVAFCRISAAKIVAKYPPQIAAFFTDMTLSHKDASLKISWN</sequence>